<protein>
    <submittedName>
        <fullName evidence="1">Uncharacterized protein</fullName>
    </submittedName>
</protein>
<dbReference type="AlphaFoldDB" id="A0A238JHK3"/>
<gene>
    <name evidence="1" type="ORF">TRP8649_04281</name>
</gene>
<organism evidence="1 2">
    <name type="scientific">Pelagimonas phthalicica</name>
    <dbReference type="NCBI Taxonomy" id="1037362"/>
    <lineage>
        <taxon>Bacteria</taxon>
        <taxon>Pseudomonadati</taxon>
        <taxon>Pseudomonadota</taxon>
        <taxon>Alphaproteobacteria</taxon>
        <taxon>Rhodobacterales</taxon>
        <taxon>Roseobacteraceae</taxon>
        <taxon>Pelagimonas</taxon>
    </lineage>
</organism>
<dbReference type="RefSeq" id="WP_099248939.1">
    <property type="nucleotide sequence ID" value="NZ_FXXP01000003.1"/>
</dbReference>
<accession>A0A238JHK3</accession>
<evidence type="ECO:0000313" key="1">
    <source>
        <dbReference type="EMBL" id="SMX30141.1"/>
    </source>
</evidence>
<dbReference type="OrthoDB" id="7871152at2"/>
<evidence type="ECO:0000313" key="2">
    <source>
        <dbReference type="Proteomes" id="UP000225972"/>
    </source>
</evidence>
<keyword evidence="2" id="KW-1185">Reference proteome</keyword>
<reference evidence="2" key="1">
    <citation type="submission" date="2017-05" db="EMBL/GenBank/DDBJ databases">
        <authorList>
            <person name="Rodrigo-Torres L."/>
            <person name="Arahal R. D."/>
            <person name="Lucena T."/>
        </authorList>
    </citation>
    <scope>NUCLEOTIDE SEQUENCE [LARGE SCALE GENOMIC DNA]</scope>
    <source>
        <strain evidence="2">CECT 8649</strain>
    </source>
</reference>
<name>A0A238JHK3_9RHOB</name>
<dbReference type="EMBL" id="FXXP01000003">
    <property type="protein sequence ID" value="SMX30141.1"/>
    <property type="molecule type" value="Genomic_DNA"/>
</dbReference>
<proteinExistence type="predicted"/>
<sequence length="92" mass="10657">MSQILPLLSLYYLCDLAAAERWMNKEEVDRCMANYNELKLEFIDETPAPLGTPERAAQNLLGYRGLKAWEAANPELVEELRAEARLRLRHRP</sequence>
<dbReference type="Proteomes" id="UP000225972">
    <property type="component" value="Unassembled WGS sequence"/>
</dbReference>